<dbReference type="Gene3D" id="3.50.50.60">
    <property type="entry name" value="FAD/NAD(P)-binding domain"/>
    <property type="match status" value="1"/>
</dbReference>
<organism evidence="2 3">
    <name type="scientific">Candidatus Pantoea multigeneris</name>
    <dbReference type="NCBI Taxonomy" id="2608357"/>
    <lineage>
        <taxon>Bacteria</taxon>
        <taxon>Pseudomonadati</taxon>
        <taxon>Pseudomonadota</taxon>
        <taxon>Gammaproteobacteria</taxon>
        <taxon>Enterobacterales</taxon>
        <taxon>Erwiniaceae</taxon>
        <taxon>Pantoea</taxon>
    </lineage>
</organism>
<dbReference type="InterPro" id="IPR036188">
    <property type="entry name" value="FAD/NAD-bd_sf"/>
</dbReference>
<dbReference type="SUPFAM" id="SSF51905">
    <property type="entry name" value="FAD/NAD(P)-binding domain"/>
    <property type="match status" value="1"/>
</dbReference>
<dbReference type="InterPro" id="IPR010108">
    <property type="entry name" value="Lycopene_cyclase_b/e"/>
</dbReference>
<dbReference type="GO" id="GO:0016853">
    <property type="term" value="F:isomerase activity"/>
    <property type="evidence" value="ECO:0007669"/>
    <property type="project" value="UniProtKB-KW"/>
</dbReference>
<dbReference type="RefSeq" id="WP_167017342.1">
    <property type="nucleotide sequence ID" value="NZ_VWXF01000010.1"/>
</dbReference>
<evidence type="ECO:0000256" key="1">
    <source>
        <dbReference type="ARBA" id="ARBA00006599"/>
    </source>
</evidence>
<evidence type="ECO:0000313" key="3">
    <source>
        <dbReference type="Proteomes" id="UP001515683"/>
    </source>
</evidence>
<name>A0ABX0RJJ3_9GAMM</name>
<dbReference type="NCBIfam" id="TIGR01790">
    <property type="entry name" value="carotene-cycl"/>
    <property type="match status" value="1"/>
</dbReference>
<dbReference type="EC" id="5.5.1.19" evidence="2"/>
<dbReference type="EMBL" id="VWXF01000010">
    <property type="protein sequence ID" value="NIF23799.1"/>
    <property type="molecule type" value="Genomic_DNA"/>
</dbReference>
<accession>A0ABX0RJJ3</accession>
<gene>
    <name evidence="2" type="primary">crtY</name>
    <name evidence="2" type="ORF">F3J40_19650</name>
</gene>
<comment type="similarity">
    <text evidence="1">Belongs to the lycopene cyclase family.</text>
</comment>
<dbReference type="InterPro" id="IPR008461">
    <property type="entry name" value="CrtY"/>
</dbReference>
<evidence type="ECO:0000313" key="2">
    <source>
        <dbReference type="EMBL" id="NIF23799.1"/>
    </source>
</evidence>
<proteinExistence type="inferred from homology"/>
<dbReference type="Proteomes" id="UP001515683">
    <property type="component" value="Unassembled WGS sequence"/>
</dbReference>
<protein>
    <submittedName>
        <fullName evidence="2">Lycopene beta-cyclase CrtY</fullName>
        <ecNumber evidence="2">5.5.1.19</ecNumber>
    </submittedName>
</protein>
<reference evidence="2 3" key="1">
    <citation type="journal article" date="2019" name="bioRxiv">
        <title>Bacteria contribute to plant secondary compound degradation in a generalist herbivore system.</title>
        <authorList>
            <person name="Francoeur C.B."/>
            <person name="Khadempour L."/>
            <person name="Moreira-Soto R.D."/>
            <person name="Gotting K."/>
            <person name="Book A.J."/>
            <person name="Pinto-Tomas A.A."/>
            <person name="Keefover-Ring K."/>
            <person name="Currie C.R."/>
        </authorList>
    </citation>
    <scope>NUCLEOTIDE SEQUENCE [LARGE SCALE GENOMIC DNA]</scope>
    <source>
        <strain evidence="2">Acro-835</strain>
    </source>
</reference>
<dbReference type="NCBIfam" id="TIGR01789">
    <property type="entry name" value="lycopene_cycl"/>
    <property type="match status" value="1"/>
</dbReference>
<sequence>MNRPDFDIILVGGGLANGLIAWRLQQQRPGLRVLLIEQATQIAGNHTWSFHHHDLTPEQHHWIAPLISHHWPHYDVRFEAWTRRLDSGYYSISADHFAQQVSQLEGLQCFLQAHVTQVQPNEVRLDDGMVLHARAVIDGRGFSTDSALKTGYQLFVGQEWTLQQAHRLTGPILMDATVAQQGGYRFVYTLPLSSHRLLIEDTHYRDGGMLDTDQAKRNIQTYATAQGWQLASLEREEQGALPITLDGDFEAFWHARREQACSGLQAGLFHATTGYSLPQAVALADLIALTQPEATAMYAAIHQFARQHWRRQRFFRALNRMLFLAAPADQRWQVMARFYRLNAPLIQRFYAGELTFRDKVRLLAGKPPVPVLAAAQALFKPDYPQGVR</sequence>
<keyword evidence="2" id="KW-0413">Isomerase</keyword>
<dbReference type="Pfam" id="PF05834">
    <property type="entry name" value="Lycopene_cycl"/>
    <property type="match status" value="1"/>
</dbReference>
<keyword evidence="3" id="KW-1185">Reference proteome</keyword>
<comment type="caution">
    <text evidence="2">The sequence shown here is derived from an EMBL/GenBank/DDBJ whole genome shotgun (WGS) entry which is preliminary data.</text>
</comment>